<evidence type="ECO:0000313" key="6">
    <source>
        <dbReference type="Proteomes" id="UP000734854"/>
    </source>
</evidence>
<keyword evidence="2" id="KW-0812">Transmembrane</keyword>
<accession>A0A8J5ERU9</accession>
<keyword evidence="3" id="KW-0732">Signal</keyword>
<keyword evidence="2" id="KW-0472">Membrane</keyword>
<feature type="region of interest" description="Disordered" evidence="1">
    <location>
        <begin position="239"/>
        <end position="283"/>
    </location>
</feature>
<feature type="compositionally biased region" description="Basic and acidic residues" evidence="1">
    <location>
        <begin position="249"/>
        <end position="258"/>
    </location>
</feature>
<dbReference type="OrthoDB" id="785602at2759"/>
<name>A0A8J5ERU9_ZINOF</name>
<feature type="transmembrane region" description="Helical" evidence="2">
    <location>
        <begin position="181"/>
        <end position="200"/>
    </location>
</feature>
<dbReference type="PANTHER" id="PTHR34200">
    <property type="entry name" value="DENTIN SIALOPHOSPHOPROTEIN-LIKE ISOFORM X1"/>
    <property type="match status" value="1"/>
</dbReference>
<dbReference type="InterPro" id="IPR055780">
    <property type="entry name" value="DUF7356"/>
</dbReference>
<feature type="domain" description="DUF7356" evidence="4">
    <location>
        <begin position="61"/>
        <end position="159"/>
    </location>
</feature>
<feature type="compositionally biased region" description="Polar residues" evidence="1">
    <location>
        <begin position="259"/>
        <end position="270"/>
    </location>
</feature>
<dbReference type="Proteomes" id="UP000734854">
    <property type="component" value="Unassembled WGS sequence"/>
</dbReference>
<dbReference type="EMBL" id="JACMSC010000065">
    <property type="protein sequence ID" value="KAG6467294.1"/>
    <property type="molecule type" value="Genomic_DNA"/>
</dbReference>
<comment type="caution">
    <text evidence="5">The sequence shown here is derived from an EMBL/GenBank/DDBJ whole genome shotgun (WGS) entry which is preliminary data.</text>
</comment>
<dbReference type="AlphaFoldDB" id="A0A8J5ERU9"/>
<reference evidence="5 6" key="1">
    <citation type="submission" date="2020-08" db="EMBL/GenBank/DDBJ databases">
        <title>Plant Genome Project.</title>
        <authorList>
            <person name="Zhang R.-G."/>
        </authorList>
    </citation>
    <scope>NUCLEOTIDE SEQUENCE [LARGE SCALE GENOMIC DNA]</scope>
    <source>
        <tissue evidence="5">Rhizome</tissue>
    </source>
</reference>
<sequence length="283" mass="31079">MGRFRSLSAILSLYFLLLASVASSRVLMSDSKDTPSSTPTPVSPRPAEIPPPNPNNTLGVKELNETCDSSHVRCHGSLTVCLLYSEKDSKNYSLVVQNIGDDTSNVKIIGNPAFPITIDNITLAKNISKKIALPFDASNVMEIFIYSGSDNCSIQIGAPDSDWNILQQLLSTYDIHLTPIYGLYLLGFTVVASGATWACCRYRKRRNTDSSGIPYQQIEMSDQPQSTVTIDSNAIDGWDDWDDNWDDEAATRPAEKHTSTSVSSNGLTSRTPKKDGWDSAWDD</sequence>
<proteinExistence type="predicted"/>
<organism evidence="5 6">
    <name type="scientific">Zingiber officinale</name>
    <name type="common">Ginger</name>
    <name type="synonym">Amomum zingiber</name>
    <dbReference type="NCBI Taxonomy" id="94328"/>
    <lineage>
        <taxon>Eukaryota</taxon>
        <taxon>Viridiplantae</taxon>
        <taxon>Streptophyta</taxon>
        <taxon>Embryophyta</taxon>
        <taxon>Tracheophyta</taxon>
        <taxon>Spermatophyta</taxon>
        <taxon>Magnoliopsida</taxon>
        <taxon>Liliopsida</taxon>
        <taxon>Zingiberales</taxon>
        <taxon>Zingiberaceae</taxon>
        <taxon>Zingiber</taxon>
    </lineage>
</organism>
<dbReference type="PANTHER" id="PTHR34200:SF2">
    <property type="entry name" value="TRANSMEMBRANE PROTEIN"/>
    <property type="match status" value="1"/>
</dbReference>
<evidence type="ECO:0000256" key="2">
    <source>
        <dbReference type="SAM" id="Phobius"/>
    </source>
</evidence>
<keyword evidence="6" id="KW-1185">Reference proteome</keyword>
<feature type="chain" id="PRO_5035209139" description="DUF7356 domain-containing protein" evidence="3">
    <location>
        <begin position="25"/>
        <end position="283"/>
    </location>
</feature>
<evidence type="ECO:0000256" key="3">
    <source>
        <dbReference type="SAM" id="SignalP"/>
    </source>
</evidence>
<feature type="region of interest" description="Disordered" evidence="1">
    <location>
        <begin position="28"/>
        <end position="55"/>
    </location>
</feature>
<evidence type="ECO:0000256" key="1">
    <source>
        <dbReference type="SAM" id="MobiDB-lite"/>
    </source>
</evidence>
<evidence type="ECO:0000259" key="4">
    <source>
        <dbReference type="Pfam" id="PF24053"/>
    </source>
</evidence>
<feature type="compositionally biased region" description="Pro residues" evidence="1">
    <location>
        <begin position="41"/>
        <end position="54"/>
    </location>
</feature>
<gene>
    <name evidence="5" type="ORF">ZIOFF_074851</name>
</gene>
<dbReference type="Pfam" id="PF24053">
    <property type="entry name" value="DUF7356"/>
    <property type="match status" value="1"/>
</dbReference>
<protein>
    <recommendedName>
        <fullName evidence="4">DUF7356 domain-containing protein</fullName>
    </recommendedName>
</protein>
<feature type="signal peptide" evidence="3">
    <location>
        <begin position="1"/>
        <end position="24"/>
    </location>
</feature>
<evidence type="ECO:0000313" key="5">
    <source>
        <dbReference type="EMBL" id="KAG6467294.1"/>
    </source>
</evidence>
<keyword evidence="2" id="KW-1133">Transmembrane helix</keyword>
<feature type="compositionally biased region" description="Acidic residues" evidence="1">
    <location>
        <begin position="239"/>
        <end position="248"/>
    </location>
</feature>
<feature type="compositionally biased region" description="Low complexity" evidence="1">
    <location>
        <begin position="28"/>
        <end position="40"/>
    </location>
</feature>